<comment type="cofactor">
    <cofactor evidence="1">
        <name>pyridoxal 5'-phosphate</name>
        <dbReference type="ChEBI" id="CHEBI:597326"/>
    </cofactor>
</comment>
<comment type="caution">
    <text evidence="14">The sequence shown here is derived from an EMBL/GenBank/DDBJ whole genome shotgun (WGS) entry which is preliminary data.</text>
</comment>
<evidence type="ECO:0000256" key="11">
    <source>
        <dbReference type="ARBA" id="ARBA00023239"/>
    </source>
</evidence>
<dbReference type="InterPro" id="IPR006316">
    <property type="entry name" value="Trp_synth_b-like"/>
</dbReference>
<dbReference type="UniPathway" id="UPA00035">
    <property type="reaction ID" value="UER00044"/>
</dbReference>
<dbReference type="PANTHER" id="PTHR48077:SF6">
    <property type="entry name" value="TRYPTOPHAN SYNTHASE"/>
    <property type="match status" value="1"/>
</dbReference>
<dbReference type="PIRSF" id="PIRSF001413">
    <property type="entry name" value="Trp_syn_beta"/>
    <property type="match status" value="1"/>
</dbReference>
<keyword evidence="9" id="KW-0663">Pyridoxal phosphate</keyword>
<accession>A0A2R6AYZ6</accession>
<sequence>MVSQTALKGGNIAYFLSQDEIPTSWYNIQADLPEPLPPPLDPKTLKPVSPEPLFRIFAKELVLQEVSRERFIKIPDEVLEAYKTIPRPTPLIRAKRLEEALGTPARIYFKWEGVSPAGSHKPNTAIPQAYYNAKQGTKRVVTETGAGQWGSALAMACAFFGLKCTVYMVAASYRQKPGRRIMMETWGAQVFPSPSERTRFGRSILEKEPDHPGSLGIAISEALEDVLSDESARYCLGSVLNHVLMHQTVIGLEAKKQLEAIGEEPDVFAGNIGGGSNYGGFCLPFVADKLKGKSEAEFVACESAAIPHTTQGKYTYDFGDTAGITPLLKMLTLGKDYKTPPIHAGGLRYHGMAPIISYLINKGYMKSVAYTQTQVFEAAV</sequence>
<keyword evidence="8" id="KW-0822">Tryptophan biosynthesis</keyword>
<dbReference type="InterPro" id="IPR001926">
    <property type="entry name" value="TrpB-like_PALP"/>
</dbReference>
<comment type="similarity">
    <text evidence="4">Belongs to the TrpB family.</text>
</comment>
<dbReference type="GO" id="GO:0005737">
    <property type="term" value="C:cytoplasm"/>
    <property type="evidence" value="ECO:0007669"/>
    <property type="project" value="TreeGrafter"/>
</dbReference>
<dbReference type="GO" id="GO:0004834">
    <property type="term" value="F:tryptophan synthase activity"/>
    <property type="evidence" value="ECO:0007669"/>
    <property type="project" value="UniProtKB-EC"/>
</dbReference>
<feature type="domain" description="Tryptophan synthase beta chain-like PALP" evidence="13">
    <location>
        <begin position="86"/>
        <end position="313"/>
    </location>
</feature>
<protein>
    <recommendedName>
        <fullName evidence="6">tryptophan synthase</fullName>
        <ecNumber evidence="6">4.2.1.20</ecNumber>
    </recommendedName>
</protein>
<dbReference type="Pfam" id="PF00291">
    <property type="entry name" value="PALP"/>
    <property type="match status" value="1"/>
</dbReference>
<dbReference type="InterPro" id="IPR006653">
    <property type="entry name" value="Trp_synth_b_CS"/>
</dbReference>
<dbReference type="InterPro" id="IPR023026">
    <property type="entry name" value="Trp_synth_beta/beta-like"/>
</dbReference>
<dbReference type="EC" id="4.2.1.20" evidence="6"/>
<evidence type="ECO:0000313" key="15">
    <source>
        <dbReference type="Proteomes" id="UP000240838"/>
    </source>
</evidence>
<dbReference type="SUPFAM" id="SSF53686">
    <property type="entry name" value="Tryptophan synthase beta subunit-like PLP-dependent enzymes"/>
    <property type="match status" value="1"/>
</dbReference>
<dbReference type="Gene3D" id="3.40.50.1100">
    <property type="match status" value="2"/>
</dbReference>
<dbReference type="PIRSF" id="PIRSF500824">
    <property type="entry name" value="TrpB_prok"/>
    <property type="match status" value="1"/>
</dbReference>
<keyword evidence="7" id="KW-0028">Amino-acid biosynthesis</keyword>
<keyword evidence="11" id="KW-0456">Lyase</keyword>
<evidence type="ECO:0000256" key="9">
    <source>
        <dbReference type="ARBA" id="ARBA00022898"/>
    </source>
</evidence>
<dbReference type="PROSITE" id="PS00168">
    <property type="entry name" value="TRP_SYNTHASE_BETA"/>
    <property type="match status" value="1"/>
</dbReference>
<dbReference type="GO" id="GO:0052684">
    <property type="term" value="F:L-serine hydro-lyase (adding indole, L-tryptophan-forming) activity"/>
    <property type="evidence" value="ECO:0007669"/>
    <property type="project" value="TreeGrafter"/>
</dbReference>
<dbReference type="PANTHER" id="PTHR48077">
    <property type="entry name" value="TRYPTOPHAN SYNTHASE-RELATED"/>
    <property type="match status" value="1"/>
</dbReference>
<evidence type="ECO:0000256" key="6">
    <source>
        <dbReference type="ARBA" id="ARBA00012043"/>
    </source>
</evidence>
<dbReference type="InterPro" id="IPR036052">
    <property type="entry name" value="TrpB-like_PALP_sf"/>
</dbReference>
<organism evidence="14 15">
    <name type="scientific">Candidatus Marsarchaeota G1 archaeon OSP_B</name>
    <dbReference type="NCBI Taxonomy" id="1978153"/>
    <lineage>
        <taxon>Archaea</taxon>
        <taxon>Candidatus Marsarchaeota</taxon>
        <taxon>Candidatus Marsarchaeota group 1</taxon>
    </lineage>
</organism>
<evidence type="ECO:0000259" key="13">
    <source>
        <dbReference type="Pfam" id="PF00291"/>
    </source>
</evidence>
<comment type="catalytic activity">
    <reaction evidence="12">
        <text>(1S,2R)-1-C-(indol-3-yl)glycerol 3-phosphate + L-serine = D-glyceraldehyde 3-phosphate + L-tryptophan + H2O</text>
        <dbReference type="Rhea" id="RHEA:10532"/>
        <dbReference type="ChEBI" id="CHEBI:15377"/>
        <dbReference type="ChEBI" id="CHEBI:33384"/>
        <dbReference type="ChEBI" id="CHEBI:57912"/>
        <dbReference type="ChEBI" id="CHEBI:58866"/>
        <dbReference type="ChEBI" id="CHEBI:59776"/>
        <dbReference type="EC" id="4.2.1.20"/>
    </reaction>
</comment>
<feature type="non-terminal residue" evidence="14">
    <location>
        <position position="380"/>
    </location>
</feature>
<reference evidence="14 15" key="1">
    <citation type="submission" date="2017-04" db="EMBL/GenBank/DDBJ databases">
        <title>Novel microbial lineages endemic to geothermal iron-oxide mats fill important gaps in the evolutionary history of Archaea.</title>
        <authorList>
            <person name="Jay Z.J."/>
            <person name="Beam J.P."/>
            <person name="Dlakic M."/>
            <person name="Rusch D.B."/>
            <person name="Kozubal M.A."/>
            <person name="Inskeep W.P."/>
        </authorList>
    </citation>
    <scope>NUCLEOTIDE SEQUENCE [LARGE SCALE GENOMIC DNA]</scope>
    <source>
        <strain evidence="14">OSP_B</strain>
    </source>
</reference>
<dbReference type="NCBIfam" id="NF009057">
    <property type="entry name" value="PRK12391.1"/>
    <property type="match status" value="1"/>
</dbReference>
<name>A0A2R6AYZ6_9ARCH</name>
<comment type="pathway">
    <text evidence="3">Amino-acid biosynthesis; L-tryptophan biosynthesis; L-tryptophan from chorismate: step 5/5.</text>
</comment>
<dbReference type="AlphaFoldDB" id="A0A2R6AYZ6"/>
<evidence type="ECO:0000256" key="4">
    <source>
        <dbReference type="ARBA" id="ARBA00009982"/>
    </source>
</evidence>
<evidence type="ECO:0000256" key="1">
    <source>
        <dbReference type="ARBA" id="ARBA00001933"/>
    </source>
</evidence>
<evidence type="ECO:0000256" key="10">
    <source>
        <dbReference type="ARBA" id="ARBA00023141"/>
    </source>
</evidence>
<evidence type="ECO:0000256" key="12">
    <source>
        <dbReference type="ARBA" id="ARBA00049047"/>
    </source>
</evidence>
<evidence type="ECO:0000256" key="3">
    <source>
        <dbReference type="ARBA" id="ARBA00004733"/>
    </source>
</evidence>
<evidence type="ECO:0000256" key="2">
    <source>
        <dbReference type="ARBA" id="ARBA00002786"/>
    </source>
</evidence>
<evidence type="ECO:0000256" key="7">
    <source>
        <dbReference type="ARBA" id="ARBA00022605"/>
    </source>
</evidence>
<evidence type="ECO:0000256" key="5">
    <source>
        <dbReference type="ARBA" id="ARBA00011270"/>
    </source>
</evidence>
<proteinExistence type="inferred from homology"/>
<gene>
    <name evidence="14" type="ORF">B9P99_03925</name>
</gene>
<keyword evidence="10" id="KW-0057">Aromatic amino acid biosynthesis</keyword>
<dbReference type="Proteomes" id="UP000240838">
    <property type="component" value="Unassembled WGS sequence"/>
</dbReference>
<dbReference type="GO" id="GO:0030170">
    <property type="term" value="F:pyridoxal phosphate binding"/>
    <property type="evidence" value="ECO:0007669"/>
    <property type="project" value="InterPro"/>
</dbReference>
<comment type="function">
    <text evidence="2">The beta subunit is responsible for the synthesis of L-tryptophan from indole and L-serine.</text>
</comment>
<evidence type="ECO:0000313" key="14">
    <source>
        <dbReference type="EMBL" id="PSN91620.1"/>
    </source>
</evidence>
<comment type="subunit">
    <text evidence="5">Tetramer of two alpha and two beta chains.</text>
</comment>
<evidence type="ECO:0000256" key="8">
    <source>
        <dbReference type="ARBA" id="ARBA00022822"/>
    </source>
</evidence>
<dbReference type="EMBL" id="NEXA01000136">
    <property type="protein sequence ID" value="PSN91620.1"/>
    <property type="molecule type" value="Genomic_DNA"/>
</dbReference>
<dbReference type="NCBIfam" id="TIGR01415">
    <property type="entry name" value="trpB_rel"/>
    <property type="match status" value="1"/>
</dbReference>